<feature type="compositionally biased region" description="Basic and acidic residues" evidence="2">
    <location>
        <begin position="12"/>
        <end position="27"/>
    </location>
</feature>
<dbReference type="InterPro" id="IPR016024">
    <property type="entry name" value="ARM-type_fold"/>
</dbReference>
<evidence type="ECO:0008006" key="5">
    <source>
        <dbReference type="Google" id="ProtNLM"/>
    </source>
</evidence>
<name>A0ABQ3CAX9_9ACTN</name>
<gene>
    <name evidence="3" type="ORF">GCM10010328_65440</name>
</gene>
<dbReference type="Proteomes" id="UP000624183">
    <property type="component" value="Unassembled WGS sequence"/>
</dbReference>
<evidence type="ECO:0000256" key="2">
    <source>
        <dbReference type="SAM" id="MobiDB-lite"/>
    </source>
</evidence>
<dbReference type="Pfam" id="PF13646">
    <property type="entry name" value="HEAT_2"/>
    <property type="match status" value="1"/>
</dbReference>
<dbReference type="PANTHER" id="PTHR13037:SF24">
    <property type="entry name" value="POLYCOMB PROTEIN PCL-RELATED"/>
    <property type="match status" value="1"/>
</dbReference>
<feature type="region of interest" description="Disordered" evidence="2">
    <location>
        <begin position="1"/>
        <end position="27"/>
    </location>
</feature>
<feature type="region of interest" description="Disordered" evidence="2">
    <location>
        <begin position="465"/>
        <end position="537"/>
    </location>
</feature>
<reference evidence="4" key="1">
    <citation type="journal article" date="2019" name="Int. J. Syst. Evol. Microbiol.">
        <title>The Global Catalogue of Microorganisms (GCM) 10K type strain sequencing project: providing services to taxonomists for standard genome sequencing and annotation.</title>
        <authorList>
            <consortium name="The Broad Institute Genomics Platform"/>
            <consortium name="The Broad Institute Genome Sequencing Center for Infectious Disease"/>
            <person name="Wu L."/>
            <person name="Ma J."/>
        </authorList>
    </citation>
    <scope>NUCLEOTIDE SEQUENCE [LARGE SCALE GENOMIC DNA]</scope>
    <source>
        <strain evidence="4">JCM 4602</strain>
    </source>
</reference>
<dbReference type="EMBL" id="BMUW01000024">
    <property type="protein sequence ID" value="GGZ81724.1"/>
    <property type="molecule type" value="Genomic_DNA"/>
</dbReference>
<keyword evidence="4" id="KW-1185">Reference proteome</keyword>
<evidence type="ECO:0000256" key="1">
    <source>
        <dbReference type="ARBA" id="ARBA00022581"/>
    </source>
</evidence>
<sequence length="1690" mass="177320">MTTPPDDPISDALDRADAGPLARRLDARTCPPGLLGRLVRHPAPRLRHLGLTLLAERTDTPNAPDTPDAEGGQLALVAGLLPDTVGSSPEESLLLARLHARLGSREPRPRLPDWRAAALPARVRIAWLRAELLGDPAVLRTEPAGEPLYRAVRESAAADARRPDRLVAELVGTGDPVFQAEALRLAREGLHAGLLAPAFVRDRLVRLLDAPDHDVVTGALRELAEPWAAVTPLSPSSLTRSAGARGGGGAALAAAVLVAAARHGHHAVLWNTAEDPAGPSALRRQAVELLGERAERTDVGRLVVLAATDPLLLAGPVLTCLRGLHRRGHFPADRDAGPVLDLALADHTVPAEDVATVLYTCRRPLFDALIDAPPAAPDWPRRLELLVALERQGVTDVPIGETVARLLPAARDPRPFLAAIRALRPPNAEDAVLALLPSAPSAALDALEAIGGDRTRSALARAFGIDAPPEAPGSAPDAPGSAPDAPGSAPDGPPEAPDRRSQAPGGPSPASGGRPQAPGAPAPEPDRSPRPPVAPELRPVRDRALVLLWHLTLVPEQRRDLLDRLDPRHLPHTVEADLGAPDERELAVLRARVDADAPVAALRRIAEHAGTGALPLVSELLQRIVRDLAAPRDPDAGPPRPGPDTPYPDLVPAGRPRPDGEPELPAEALEAVRALGSRLWRRRRIRPVCLLDAPDDTGAGHAFLTATVLGLLERPGLTGGEQAVLLKALLRVPATASTRARVHRLLRGRDPHVRKHVIALLAHDASGADARALSATLVPLTSDPDIRTVRAALLALGTARADWAGESVAACLHHPNMNIRKTAAATLLHAGAPASVPHLLRALGRDDNPGLRTALTRALGAVVGDARTATLFAAAEAAGDERTRRLLLSALDGEVTARAVLALDAGASPVVPALLALVADGGVRLADGSGSVADLAEPLARHGVPMPPDAPGRAATGADPDVATLLRTGWDPEIALRIARRPAPPETADAHEIPAARALLDHWLDLAARTDEAGLRSRLVRCALRLCPGPWSAGEVAVLARHTGTVTDAFGTATGGEAAGFVGEAGELIDVLHAVAPHLSAGRRLPVVEALRALPPAGPGGSSGPEAAASPFSLLRQLGAVLVRADLDRALAAAHLGADPWRTAPAVLREAFGVPGEGVTTEEPAAWQAELAAAVRTPEALAELRGRNATAGVGAPIHPGAEGGGRVVERSPRAANATGPTAEEPAHPPAVPRSRSLLRALVEAYPGAAAEARAHLVDWMTELQPLDAPEWTIAETRSANAAAGAPARPARADDLDQPRSAAQRSRLLAMLDAGSPERRTAAASALRRWPEPDVSRAVLRAYLRGLTDVLPDTSSTDPVHDGELTAPGVLPDRALRWVERLPEDDLPPLVPLLVEWWEHGPPAVHAGARTALRRVPADALAHLLAPRIEAGELGLLDLLVGLRLLRTPLLTRAERLLRTEGRADLADGLVLLDGPLRAPGTAPEDAAALASLRTPSWAPVAPADPPPLPELLDLARTGPPGRTREVLTRLVEEYAPAPGARPEPELCALVEELLRHPRAGVRLHAHRASRALFDRDTHARLTALLLADPLPDVVRMAVRTLGRAAWAPALPDLVRLLDHAKPTVRSAARDAVVGFGGAAVPALRRAEAHARPDRRSLYTEVLAQITDEQITDKQATGGQVTDGRITDGEA</sequence>
<feature type="region of interest" description="Disordered" evidence="2">
    <location>
        <begin position="1669"/>
        <end position="1690"/>
    </location>
</feature>
<keyword evidence="1" id="KW-0945">Host-virus interaction</keyword>
<dbReference type="PANTHER" id="PTHR13037">
    <property type="entry name" value="FORMIN"/>
    <property type="match status" value="1"/>
</dbReference>
<feature type="compositionally biased region" description="Pro residues" evidence="2">
    <location>
        <begin position="636"/>
        <end position="646"/>
    </location>
</feature>
<organism evidence="3 4">
    <name type="scientific">Streptomyces rubiginosohelvolus</name>
    <dbReference type="NCBI Taxonomy" id="67362"/>
    <lineage>
        <taxon>Bacteria</taxon>
        <taxon>Bacillati</taxon>
        <taxon>Actinomycetota</taxon>
        <taxon>Actinomycetes</taxon>
        <taxon>Kitasatosporales</taxon>
        <taxon>Streptomycetaceae</taxon>
        <taxon>Streptomyces</taxon>
    </lineage>
</organism>
<proteinExistence type="predicted"/>
<dbReference type="InterPro" id="IPR011989">
    <property type="entry name" value="ARM-like"/>
</dbReference>
<protein>
    <recommendedName>
        <fullName evidence="5">PBS lyase</fullName>
    </recommendedName>
</protein>
<feature type="compositionally biased region" description="Low complexity" evidence="2">
    <location>
        <begin position="466"/>
        <end position="490"/>
    </location>
</feature>
<dbReference type="SUPFAM" id="SSF48371">
    <property type="entry name" value="ARM repeat"/>
    <property type="match status" value="1"/>
</dbReference>
<feature type="region of interest" description="Disordered" evidence="2">
    <location>
        <begin position="1192"/>
        <end position="1232"/>
    </location>
</feature>
<feature type="region of interest" description="Disordered" evidence="2">
    <location>
        <begin position="1279"/>
        <end position="1299"/>
    </location>
</feature>
<dbReference type="InterPro" id="IPR004155">
    <property type="entry name" value="PBS_lyase_HEAT"/>
</dbReference>
<accession>A0ABQ3CAX9</accession>
<dbReference type="Gene3D" id="1.25.10.10">
    <property type="entry name" value="Leucine-rich Repeat Variant"/>
    <property type="match status" value="2"/>
</dbReference>
<feature type="compositionally biased region" description="Low complexity" evidence="2">
    <location>
        <begin position="1279"/>
        <end position="1289"/>
    </location>
</feature>
<feature type="compositionally biased region" description="Low complexity" evidence="2">
    <location>
        <begin position="502"/>
        <end position="517"/>
    </location>
</feature>
<feature type="region of interest" description="Disordered" evidence="2">
    <location>
        <begin position="630"/>
        <end position="664"/>
    </location>
</feature>
<evidence type="ECO:0000313" key="4">
    <source>
        <dbReference type="Proteomes" id="UP000624183"/>
    </source>
</evidence>
<comment type="caution">
    <text evidence="3">The sequence shown here is derived from an EMBL/GenBank/DDBJ whole genome shotgun (WGS) entry which is preliminary data.</text>
</comment>
<feature type="compositionally biased region" description="Polar residues" evidence="2">
    <location>
        <begin position="1669"/>
        <end position="1679"/>
    </location>
</feature>
<evidence type="ECO:0000313" key="3">
    <source>
        <dbReference type="EMBL" id="GGZ81724.1"/>
    </source>
</evidence>
<dbReference type="SMART" id="SM00567">
    <property type="entry name" value="EZ_HEAT"/>
    <property type="match status" value="5"/>
</dbReference>